<dbReference type="STRING" id="379508.A5E657"/>
<dbReference type="Gene3D" id="3.40.50.2060">
    <property type="match status" value="1"/>
</dbReference>
<feature type="region of interest" description="Disordered" evidence="2">
    <location>
        <begin position="546"/>
        <end position="595"/>
    </location>
</feature>
<dbReference type="InterPro" id="IPR001619">
    <property type="entry name" value="Sec1-like"/>
</dbReference>
<dbReference type="InterPro" id="IPR043154">
    <property type="entry name" value="Sec-1-like_dom1"/>
</dbReference>
<dbReference type="Pfam" id="PF00995">
    <property type="entry name" value="Sec1"/>
    <property type="match status" value="1"/>
</dbReference>
<dbReference type="Proteomes" id="UP000001996">
    <property type="component" value="Unassembled WGS sequence"/>
</dbReference>
<evidence type="ECO:0008006" key="5">
    <source>
        <dbReference type="Google" id="ProtNLM"/>
    </source>
</evidence>
<gene>
    <name evidence="3" type="ORF">LELG_05096</name>
</gene>
<dbReference type="Gene3D" id="3.40.50.1910">
    <property type="match status" value="1"/>
</dbReference>
<dbReference type="PANTHER" id="PTHR11679">
    <property type="entry name" value="VESICLE PROTEIN SORTING-ASSOCIATED"/>
    <property type="match status" value="1"/>
</dbReference>
<comment type="similarity">
    <text evidence="1">Belongs to the STXBP/unc-18/SEC1 family.</text>
</comment>
<dbReference type="eggNOG" id="KOG1300">
    <property type="taxonomic scope" value="Eukaryota"/>
</dbReference>
<evidence type="ECO:0000313" key="4">
    <source>
        <dbReference type="Proteomes" id="UP000001996"/>
    </source>
</evidence>
<evidence type="ECO:0000313" key="3">
    <source>
        <dbReference type="EMBL" id="EDK46915.1"/>
    </source>
</evidence>
<feature type="compositionally biased region" description="Basic residues" evidence="2">
    <location>
        <begin position="818"/>
        <end position="829"/>
    </location>
</feature>
<sequence>MSRNKDPNSLLNIQHTYIHDRIKGLQQPKEIYNLIIDKNVESILYKTFTKEQLLRIVAAVELIDAERRKNSYMTAMYLVEKTIYNMKCILADVQTKRYKNAIALFQYKDQDFDFEVEDFYHNKFLRNPQVQQFFNGNFNHMNFEYNALETRVFLTDNVTPNSMPIYYNKNVQQFVIPQIKKVAQSLLNLMISMEEYPFIRFYKPPNANYEAKTLPELIADEFQMQMDNYCRYNDNYPTPEVSAKTRSVLLITDRTIDLYAPLLHEFTYQAMAYDIVESLEKENVFKYQSENEKGEVNDVEAALTNENDEDWINLRHLHIIESSELIVNKITDLIKNNPLLIDRSKASTSSDLMYIVAHLKGFDEERKQLTLHKTLIDKCLDINASRKLAEFAADFEQTCCAEGVTFEGERNKHLHDDLIVLLARDDLHINDKLRLILIYAFYRGGLMRSDFEKMIKFIGVKDSHISGLCERCFNNVDKLGFEIFKKDLKSKPYSKQMFHTINNEGTYNTSRFTPGLKTVMQNVAKYSLDRDWFPYFRDTPLDDELVTSSSEQQRKNEIQTSNGTLRNPRIKASWANQSSSSSSIPTSKRYGNGSSLAKPKQRIFCYVAGGMTYNEIRSIYELSSTMGKEFYIGSESILKPRDFLIGLQNLGENKTLDQLNLNIVKESMERKEVPMHLYNDGGIPKPRAPLAAQSVPQNQQGFQGQYGQSFAHGNNVNGRGGAPTTTSQPGFTSSSSFSSSHPLAAGGTGSGAQVQPQFGQTSSFEQQVQQQQQMYAQAHGLDPNSALTGGKTTHSHYQKRGSSGSPQPMGSGTEEKKKSKASKLKKLFK</sequence>
<feature type="compositionally biased region" description="Low complexity" evidence="2">
    <location>
        <begin position="693"/>
        <end position="708"/>
    </location>
</feature>
<dbReference type="GO" id="GO:0016192">
    <property type="term" value="P:vesicle-mediated transport"/>
    <property type="evidence" value="ECO:0007669"/>
    <property type="project" value="InterPro"/>
</dbReference>
<organism evidence="3 4">
    <name type="scientific">Lodderomyces elongisporus (strain ATCC 11503 / CBS 2605 / JCM 1781 / NBRC 1676 / NRRL YB-4239)</name>
    <name type="common">Yeast</name>
    <name type="synonym">Saccharomyces elongisporus</name>
    <dbReference type="NCBI Taxonomy" id="379508"/>
    <lineage>
        <taxon>Eukaryota</taxon>
        <taxon>Fungi</taxon>
        <taxon>Dikarya</taxon>
        <taxon>Ascomycota</taxon>
        <taxon>Saccharomycotina</taxon>
        <taxon>Pichiomycetes</taxon>
        <taxon>Debaryomycetaceae</taxon>
        <taxon>Candida/Lodderomyces clade</taxon>
        <taxon>Lodderomyces</taxon>
    </lineage>
</organism>
<evidence type="ECO:0000256" key="1">
    <source>
        <dbReference type="ARBA" id="ARBA00009884"/>
    </source>
</evidence>
<feature type="compositionally biased region" description="Low complexity" evidence="2">
    <location>
        <begin position="801"/>
        <end position="812"/>
    </location>
</feature>
<dbReference type="HOGENOM" id="CLU_009210_1_0_1"/>
<dbReference type="Gene3D" id="3.90.830.10">
    <property type="entry name" value="Syntaxin Binding Protein 1, Chain A, domain 2"/>
    <property type="match status" value="1"/>
</dbReference>
<feature type="compositionally biased region" description="Polar residues" evidence="2">
    <location>
        <begin position="751"/>
        <end position="765"/>
    </location>
</feature>
<reference evidence="3 4" key="1">
    <citation type="journal article" date="2009" name="Nature">
        <title>Evolution of pathogenicity and sexual reproduction in eight Candida genomes.</title>
        <authorList>
            <person name="Butler G."/>
            <person name="Rasmussen M.D."/>
            <person name="Lin M.F."/>
            <person name="Santos M.A."/>
            <person name="Sakthikumar S."/>
            <person name="Munro C.A."/>
            <person name="Rheinbay E."/>
            <person name="Grabherr M."/>
            <person name="Forche A."/>
            <person name="Reedy J.L."/>
            <person name="Agrafioti I."/>
            <person name="Arnaud M.B."/>
            <person name="Bates S."/>
            <person name="Brown A.J."/>
            <person name="Brunke S."/>
            <person name="Costanzo M.C."/>
            <person name="Fitzpatrick D.A."/>
            <person name="de Groot P.W."/>
            <person name="Harris D."/>
            <person name="Hoyer L.L."/>
            <person name="Hube B."/>
            <person name="Klis F.M."/>
            <person name="Kodira C."/>
            <person name="Lennard N."/>
            <person name="Logue M.E."/>
            <person name="Martin R."/>
            <person name="Neiman A.M."/>
            <person name="Nikolaou E."/>
            <person name="Quail M.A."/>
            <person name="Quinn J."/>
            <person name="Santos M.C."/>
            <person name="Schmitzberger F.F."/>
            <person name="Sherlock G."/>
            <person name="Shah P."/>
            <person name="Silverstein K.A."/>
            <person name="Skrzypek M.S."/>
            <person name="Soll D."/>
            <person name="Staggs R."/>
            <person name="Stansfield I."/>
            <person name="Stumpf M.P."/>
            <person name="Sudbery P.E."/>
            <person name="Srikantha T."/>
            <person name="Zeng Q."/>
            <person name="Berman J."/>
            <person name="Berriman M."/>
            <person name="Heitman J."/>
            <person name="Gow N.A."/>
            <person name="Lorenz M.C."/>
            <person name="Birren B.W."/>
            <person name="Kellis M."/>
            <person name="Cuomo C.A."/>
        </authorList>
    </citation>
    <scope>NUCLEOTIDE SEQUENCE [LARGE SCALE GENOMIC DNA]</scope>
    <source>
        <strain evidence="4">ATCC 11503 / BCRC 21390 / CBS 2605 / JCM 1781 / NBRC 1676 / NRRL YB-4239</strain>
    </source>
</reference>
<dbReference type="OrthoDB" id="2228at2759"/>
<name>A5E657_LODEL</name>
<dbReference type="EMBL" id="CH981531">
    <property type="protein sequence ID" value="EDK46915.1"/>
    <property type="molecule type" value="Genomic_DNA"/>
</dbReference>
<evidence type="ECO:0000256" key="2">
    <source>
        <dbReference type="SAM" id="MobiDB-lite"/>
    </source>
</evidence>
<dbReference type="GeneID" id="5230739"/>
<protein>
    <recommendedName>
        <fullName evidence="5">Protein transport protein SEC1</fullName>
    </recommendedName>
</protein>
<proteinExistence type="inferred from homology"/>
<dbReference type="InterPro" id="IPR043127">
    <property type="entry name" value="Sec-1-like_dom3a"/>
</dbReference>
<dbReference type="InParanoid" id="A5E657"/>
<dbReference type="AlphaFoldDB" id="A5E657"/>
<dbReference type="FunCoup" id="A5E657">
    <property type="interactions" value="786"/>
</dbReference>
<dbReference type="InterPro" id="IPR036045">
    <property type="entry name" value="Sec1-like_sf"/>
</dbReference>
<dbReference type="Gene3D" id="1.25.40.60">
    <property type="match status" value="1"/>
</dbReference>
<feature type="region of interest" description="Disordered" evidence="2">
    <location>
        <begin position="683"/>
        <end position="829"/>
    </location>
</feature>
<dbReference type="OMA" id="PFTRPHT"/>
<dbReference type="KEGG" id="lel:PVL30_005233"/>
<accession>A5E657</accession>
<feature type="compositionally biased region" description="Low complexity" evidence="2">
    <location>
        <begin position="723"/>
        <end position="740"/>
    </location>
</feature>
<dbReference type="InterPro" id="IPR027482">
    <property type="entry name" value="Sec1-like_dom2"/>
</dbReference>
<keyword evidence="4" id="KW-1185">Reference proteome</keyword>
<dbReference type="SUPFAM" id="SSF56815">
    <property type="entry name" value="Sec1/munc18-like (SM) proteins"/>
    <property type="match status" value="1"/>
</dbReference>